<dbReference type="Proteomes" id="UP000310200">
    <property type="component" value="Unassembled WGS sequence"/>
</dbReference>
<accession>A0A4S2L105</accession>
<name>A0A4S2L105_9HYME</name>
<dbReference type="Gene3D" id="3.90.180.10">
    <property type="entry name" value="Medium-chain alcohol dehydrogenases, catalytic domain"/>
    <property type="match status" value="1"/>
</dbReference>
<dbReference type="EMBL" id="QBLH01000349">
    <property type="protein sequence ID" value="TGZ56305.1"/>
    <property type="molecule type" value="Genomic_DNA"/>
</dbReference>
<organism evidence="2 3">
    <name type="scientific">Temnothorax longispinosus</name>
    <dbReference type="NCBI Taxonomy" id="300112"/>
    <lineage>
        <taxon>Eukaryota</taxon>
        <taxon>Metazoa</taxon>
        <taxon>Ecdysozoa</taxon>
        <taxon>Arthropoda</taxon>
        <taxon>Hexapoda</taxon>
        <taxon>Insecta</taxon>
        <taxon>Pterygota</taxon>
        <taxon>Neoptera</taxon>
        <taxon>Endopterygota</taxon>
        <taxon>Hymenoptera</taxon>
        <taxon>Apocrita</taxon>
        <taxon>Aculeata</taxon>
        <taxon>Formicoidea</taxon>
        <taxon>Formicidae</taxon>
        <taxon>Myrmicinae</taxon>
        <taxon>Temnothorax</taxon>
    </lineage>
</organism>
<keyword evidence="1" id="KW-0732">Signal</keyword>
<comment type="caution">
    <text evidence="2">The sequence shown here is derived from an EMBL/GenBank/DDBJ whole genome shotgun (WGS) entry which is preliminary data.</text>
</comment>
<protein>
    <submittedName>
        <fullName evidence="2">Putative trans-2-enoyl-CoA reductase, mitochondrial</fullName>
    </submittedName>
</protein>
<sequence>MPIKHIFLFLMQKILLQNCLNECQRTSKVVARYKFTMFASKLTLSILRSVKSNLTSIRQMSAAINTDCVKSLLYKEYGEPVEILQVMTQTMEQPAGDQVTVKWLLSPVNPADINTIKKKYPSRPLLYQRYREMKELEK</sequence>
<gene>
    <name evidence="2" type="ORF">DBV15_12972</name>
</gene>
<dbReference type="AlphaFoldDB" id="A0A4S2L105"/>
<evidence type="ECO:0000256" key="1">
    <source>
        <dbReference type="SAM" id="SignalP"/>
    </source>
</evidence>
<evidence type="ECO:0000313" key="3">
    <source>
        <dbReference type="Proteomes" id="UP000310200"/>
    </source>
</evidence>
<feature type="chain" id="PRO_5020353361" evidence="1">
    <location>
        <begin position="17"/>
        <end position="138"/>
    </location>
</feature>
<dbReference type="SUPFAM" id="SSF50129">
    <property type="entry name" value="GroES-like"/>
    <property type="match status" value="1"/>
</dbReference>
<reference evidence="2 3" key="1">
    <citation type="journal article" date="2019" name="Philos. Trans. R. Soc. Lond., B, Biol. Sci.">
        <title>Ant behaviour and brain gene expression of defending hosts depend on the ecological success of the intruding social parasite.</title>
        <authorList>
            <person name="Kaur R."/>
            <person name="Stoldt M."/>
            <person name="Jongepier E."/>
            <person name="Feldmeyer B."/>
            <person name="Menzel F."/>
            <person name="Bornberg-Bauer E."/>
            <person name="Foitzik S."/>
        </authorList>
    </citation>
    <scope>NUCLEOTIDE SEQUENCE [LARGE SCALE GENOMIC DNA]</scope>
    <source>
        <tissue evidence="2">Whole body</tissue>
    </source>
</reference>
<dbReference type="STRING" id="300112.A0A4S2L105"/>
<dbReference type="InterPro" id="IPR011032">
    <property type="entry name" value="GroES-like_sf"/>
</dbReference>
<evidence type="ECO:0000313" key="2">
    <source>
        <dbReference type="EMBL" id="TGZ56305.1"/>
    </source>
</evidence>
<keyword evidence="3" id="KW-1185">Reference proteome</keyword>
<feature type="signal peptide" evidence="1">
    <location>
        <begin position="1"/>
        <end position="16"/>
    </location>
</feature>
<proteinExistence type="predicted"/>